<evidence type="ECO:0000256" key="7">
    <source>
        <dbReference type="ARBA" id="ARBA00039099"/>
    </source>
</evidence>
<keyword evidence="6" id="KW-0694">RNA-binding</keyword>
<organism evidence="12">
    <name type="scientific">Schistocephalus solidus</name>
    <name type="common">Tapeworm</name>
    <dbReference type="NCBI Taxonomy" id="70667"/>
    <lineage>
        <taxon>Eukaryota</taxon>
        <taxon>Metazoa</taxon>
        <taxon>Spiralia</taxon>
        <taxon>Lophotrochozoa</taxon>
        <taxon>Platyhelminthes</taxon>
        <taxon>Cestoda</taxon>
        <taxon>Eucestoda</taxon>
        <taxon>Diphyllobothriidea</taxon>
        <taxon>Diphyllobothriidae</taxon>
        <taxon>Schistocephalus</taxon>
    </lineage>
</organism>
<feature type="compositionally biased region" description="Basic and acidic residues" evidence="9">
    <location>
        <begin position="434"/>
        <end position="453"/>
    </location>
</feature>
<keyword evidence="1" id="KW-0820">tRNA-binding</keyword>
<keyword evidence="3" id="KW-0808">Transferase</keyword>
<dbReference type="Proteomes" id="UP000275846">
    <property type="component" value="Unassembled WGS sequence"/>
</dbReference>
<evidence type="ECO:0000256" key="2">
    <source>
        <dbReference type="ARBA" id="ARBA00022603"/>
    </source>
</evidence>
<evidence type="ECO:0000256" key="9">
    <source>
        <dbReference type="SAM" id="MobiDB-lite"/>
    </source>
</evidence>
<reference evidence="10 11" key="2">
    <citation type="submission" date="2018-11" db="EMBL/GenBank/DDBJ databases">
        <authorList>
            <consortium name="Pathogen Informatics"/>
        </authorList>
    </citation>
    <scope>NUCLEOTIDE SEQUENCE [LARGE SCALE GENOMIC DNA]</scope>
    <source>
        <strain evidence="10 11">NST_G2</strain>
    </source>
</reference>
<evidence type="ECO:0000256" key="5">
    <source>
        <dbReference type="ARBA" id="ARBA00022694"/>
    </source>
</evidence>
<dbReference type="SUPFAM" id="SSF53335">
    <property type="entry name" value="S-adenosyl-L-methionine-dependent methyltransferases"/>
    <property type="match status" value="1"/>
</dbReference>
<evidence type="ECO:0000313" key="10">
    <source>
        <dbReference type="EMBL" id="VDL89961.1"/>
    </source>
</evidence>
<feature type="region of interest" description="Disordered" evidence="9">
    <location>
        <begin position="399"/>
        <end position="504"/>
    </location>
</feature>
<accession>A0A183SH78</accession>
<feature type="compositionally biased region" description="Polar residues" evidence="9">
    <location>
        <begin position="403"/>
        <end position="414"/>
    </location>
</feature>
<dbReference type="WBParaSite" id="SSLN_0000368301-mRNA-1">
    <property type="protein sequence ID" value="SSLN_0000368301-mRNA-1"/>
    <property type="gene ID" value="SSLN_0000368301"/>
</dbReference>
<dbReference type="GO" id="GO:0000049">
    <property type="term" value="F:tRNA binding"/>
    <property type="evidence" value="ECO:0007669"/>
    <property type="project" value="UniProtKB-KW"/>
</dbReference>
<evidence type="ECO:0000256" key="1">
    <source>
        <dbReference type="ARBA" id="ARBA00022555"/>
    </source>
</evidence>
<dbReference type="STRING" id="70667.A0A183SH78"/>
<dbReference type="EC" id="2.1.1.216" evidence="7"/>
<dbReference type="InterPro" id="IPR042296">
    <property type="entry name" value="tRNA_met_Trm1_C"/>
</dbReference>
<sequence length="504" mass="56380">MFRCALELTLEPSQAVAFRRVAYVDKVEPTKTRETGMAISGLLAVISQSYRIPSVDHLGYEPATFEFQIPEWLQLAPNLRTSLPEGTFGTLNRLIGMLTVASEELEDCPFYMQVDQLASVIRTSPPKMTELRFVLLSYNPYIVLNLLGRALRRSARLCGYQQPRFEGDCLTDEIVYPGFDNTVCSLSYRYSQLFLFDRRYERCPLCALQLDGRGDGDLRTNIVSDISAFSIALTPAPALFAYVYQAGLSRLCCHRVDECTIYLPRRNRTGICLPFPEETSSQQGGGSGGDHIEAVAYRAVEFLLIGRSEFGDRDVCEKLGDVYQHIYHTVKVKVFDVASEFERMSIASWCQLTLSAFLNAGYRVSFSHAATASLKTDAPPSFIWDVMCAWKRRVEVAKATAASEPSDSARPSPQKTAEEEEAKTITLEDSGTDDEMRTKRPDVDGRAVVEQKAAKRKSQGKKHPPSEAALRVEATLMERPHNPRVDFTPHPNANPSSRVEGLLR</sequence>
<keyword evidence="2" id="KW-0489">Methyltransferase</keyword>
<dbReference type="OrthoDB" id="6349953at2759"/>
<dbReference type="PANTHER" id="PTHR10631">
    <property type="entry name" value="N 2 ,N 2 -DIMETHYLGUANOSINE TRNA METHYLTRANSFERASE"/>
    <property type="match status" value="1"/>
</dbReference>
<proteinExistence type="predicted"/>
<protein>
    <recommendedName>
        <fullName evidence="7">tRNA (guanine(26)-N(2))-dimethyltransferase</fullName>
        <ecNumber evidence="7">2.1.1.216</ecNumber>
    </recommendedName>
</protein>
<dbReference type="Gene3D" id="3.30.56.70">
    <property type="entry name" value="N2,N2-dimethylguanosine tRNA methyltransferase, C-terminal domain"/>
    <property type="match status" value="1"/>
</dbReference>
<keyword evidence="4" id="KW-0949">S-adenosyl-L-methionine</keyword>
<dbReference type="GO" id="GO:0160104">
    <property type="term" value="F:tRNA (guanine(26)-N2)-dimethyltransferase activity"/>
    <property type="evidence" value="ECO:0007669"/>
    <property type="project" value="UniProtKB-EC"/>
</dbReference>
<dbReference type="GO" id="GO:0005634">
    <property type="term" value="C:nucleus"/>
    <property type="evidence" value="ECO:0007669"/>
    <property type="project" value="TreeGrafter"/>
</dbReference>
<keyword evidence="11" id="KW-1185">Reference proteome</keyword>
<evidence type="ECO:0000256" key="3">
    <source>
        <dbReference type="ARBA" id="ARBA00022679"/>
    </source>
</evidence>
<reference evidence="12" key="1">
    <citation type="submission" date="2016-06" db="UniProtKB">
        <authorList>
            <consortium name="WormBaseParasite"/>
        </authorList>
    </citation>
    <scope>IDENTIFICATION</scope>
</reference>
<feature type="compositionally biased region" description="Basic residues" evidence="9">
    <location>
        <begin position="454"/>
        <end position="463"/>
    </location>
</feature>
<comment type="catalytic activity">
    <reaction evidence="8">
        <text>guanosine(26) in tRNA + 2 S-adenosyl-L-methionine = N(2)-dimethylguanosine(26) in tRNA + 2 S-adenosyl-L-homocysteine + 2 H(+)</text>
        <dbReference type="Rhea" id="RHEA:43140"/>
        <dbReference type="Rhea" id="RHEA-COMP:10359"/>
        <dbReference type="Rhea" id="RHEA-COMP:10360"/>
        <dbReference type="ChEBI" id="CHEBI:15378"/>
        <dbReference type="ChEBI" id="CHEBI:57856"/>
        <dbReference type="ChEBI" id="CHEBI:59789"/>
        <dbReference type="ChEBI" id="CHEBI:74269"/>
        <dbReference type="ChEBI" id="CHEBI:74513"/>
        <dbReference type="EC" id="2.1.1.216"/>
    </reaction>
</comment>
<evidence type="ECO:0000313" key="12">
    <source>
        <dbReference type="WBParaSite" id="SSLN_0000368301-mRNA-1"/>
    </source>
</evidence>
<evidence type="ECO:0000256" key="4">
    <source>
        <dbReference type="ARBA" id="ARBA00022691"/>
    </source>
</evidence>
<dbReference type="PANTHER" id="PTHR10631:SF3">
    <property type="entry name" value="TRNA (GUANINE(26)-N(2))-DIMETHYLTRANSFERASE"/>
    <property type="match status" value="1"/>
</dbReference>
<name>A0A183SH78_SCHSO</name>
<evidence type="ECO:0000256" key="8">
    <source>
        <dbReference type="ARBA" id="ARBA00051897"/>
    </source>
</evidence>
<dbReference type="InterPro" id="IPR029063">
    <property type="entry name" value="SAM-dependent_MTases_sf"/>
</dbReference>
<dbReference type="GO" id="GO:0002940">
    <property type="term" value="P:tRNA N2-guanine methylation"/>
    <property type="evidence" value="ECO:0007669"/>
    <property type="project" value="TreeGrafter"/>
</dbReference>
<dbReference type="AlphaFoldDB" id="A0A183SH78"/>
<evidence type="ECO:0000313" key="11">
    <source>
        <dbReference type="Proteomes" id="UP000275846"/>
    </source>
</evidence>
<keyword evidence="5" id="KW-0819">tRNA processing</keyword>
<gene>
    <name evidence="10" type="ORF">SSLN_LOCUS3576</name>
</gene>
<dbReference type="EMBL" id="UYSU01032579">
    <property type="protein sequence ID" value="VDL89961.1"/>
    <property type="molecule type" value="Genomic_DNA"/>
</dbReference>
<evidence type="ECO:0000256" key="6">
    <source>
        <dbReference type="ARBA" id="ARBA00022884"/>
    </source>
</evidence>
<dbReference type="InterPro" id="IPR002905">
    <property type="entry name" value="Trm1"/>
</dbReference>